<reference evidence="3" key="1">
    <citation type="journal article" date="2019" name="Int. J. Syst. Evol. Microbiol.">
        <title>The Global Catalogue of Microorganisms (GCM) 10K type strain sequencing project: providing services to taxonomists for standard genome sequencing and annotation.</title>
        <authorList>
            <consortium name="The Broad Institute Genomics Platform"/>
            <consortium name="The Broad Institute Genome Sequencing Center for Infectious Disease"/>
            <person name="Wu L."/>
            <person name="Ma J."/>
        </authorList>
    </citation>
    <scope>NUCLEOTIDE SEQUENCE [LARGE SCALE GENOMIC DNA]</scope>
    <source>
        <strain evidence="3">JCM 17695</strain>
    </source>
</reference>
<evidence type="ECO:0008006" key="4">
    <source>
        <dbReference type="Google" id="ProtNLM"/>
    </source>
</evidence>
<feature type="compositionally biased region" description="Low complexity" evidence="1">
    <location>
        <begin position="21"/>
        <end position="34"/>
    </location>
</feature>
<evidence type="ECO:0000313" key="2">
    <source>
        <dbReference type="EMBL" id="MFC7612553.1"/>
    </source>
</evidence>
<sequence length="216" mass="22164">MRPVAADRSAPPRVISRRAPEPVAEAPLSAAAEAVRGRRAVDSAVTPPSDQARGKRAAESGVFPPAKPDPVPSYGDLTRGEPTRGKRAAASGVFPPVAKPEAEPARGKRAAASGVFPPVEKAEGDAPRGKRAAESGVFPPARPGSAAAAARAGRRAAVDSGTFQPVAEPQDAGGRRRKPEADAEPQGTHASGTSVAELLAAHGGATPRHRRRRDED</sequence>
<protein>
    <recommendedName>
        <fullName evidence="4">Translation initiation factor IF-2</fullName>
    </recommendedName>
</protein>
<dbReference type="Proteomes" id="UP001596512">
    <property type="component" value="Unassembled WGS sequence"/>
</dbReference>
<dbReference type="EMBL" id="JBHTEY010000004">
    <property type="protein sequence ID" value="MFC7612553.1"/>
    <property type="molecule type" value="Genomic_DNA"/>
</dbReference>
<feature type="region of interest" description="Disordered" evidence="1">
    <location>
        <begin position="1"/>
        <end position="216"/>
    </location>
</feature>
<comment type="caution">
    <text evidence="2">The sequence shown here is derived from an EMBL/GenBank/DDBJ whole genome shotgun (WGS) entry which is preliminary data.</text>
</comment>
<organism evidence="2 3">
    <name type="scientific">Actinokineospora soli</name>
    <dbReference type="NCBI Taxonomy" id="1048753"/>
    <lineage>
        <taxon>Bacteria</taxon>
        <taxon>Bacillati</taxon>
        <taxon>Actinomycetota</taxon>
        <taxon>Actinomycetes</taxon>
        <taxon>Pseudonocardiales</taxon>
        <taxon>Pseudonocardiaceae</taxon>
        <taxon>Actinokineospora</taxon>
    </lineage>
</organism>
<proteinExistence type="predicted"/>
<name>A0ABW2TI83_9PSEU</name>
<feature type="compositionally biased region" description="Basic residues" evidence="1">
    <location>
        <begin position="207"/>
        <end position="216"/>
    </location>
</feature>
<evidence type="ECO:0000313" key="3">
    <source>
        <dbReference type="Proteomes" id="UP001596512"/>
    </source>
</evidence>
<keyword evidence="3" id="KW-1185">Reference proteome</keyword>
<evidence type="ECO:0000256" key="1">
    <source>
        <dbReference type="SAM" id="MobiDB-lite"/>
    </source>
</evidence>
<gene>
    <name evidence="2" type="ORF">ACFQV2_01665</name>
</gene>
<accession>A0ABW2TI83</accession>
<feature type="compositionally biased region" description="Basic and acidic residues" evidence="1">
    <location>
        <begin position="120"/>
        <end position="133"/>
    </location>
</feature>